<gene>
    <name evidence="5" type="primary">SPOSA6832_00651</name>
</gene>
<dbReference type="OrthoDB" id="428577at2759"/>
<reference evidence="6" key="1">
    <citation type="submission" date="2015-02" db="EMBL/GenBank/DDBJ databases">
        <authorList>
            <person name="Gon?alves P."/>
        </authorList>
    </citation>
    <scope>NUCLEOTIDE SEQUENCE [LARGE SCALE GENOMIC DNA]</scope>
</reference>
<keyword evidence="2" id="KW-0963">Cytoplasm</keyword>
<feature type="non-terminal residue" evidence="5">
    <location>
        <position position="1"/>
    </location>
</feature>
<evidence type="ECO:0000313" key="6">
    <source>
        <dbReference type="Proteomes" id="UP000243876"/>
    </source>
</evidence>
<evidence type="ECO:0000256" key="1">
    <source>
        <dbReference type="ARBA" id="ARBA00004514"/>
    </source>
</evidence>
<evidence type="ECO:0000256" key="2">
    <source>
        <dbReference type="ARBA" id="ARBA00022490"/>
    </source>
</evidence>
<feature type="compositionally biased region" description="Low complexity" evidence="3">
    <location>
        <begin position="148"/>
        <end position="191"/>
    </location>
</feature>
<evidence type="ECO:0000256" key="3">
    <source>
        <dbReference type="SAM" id="MobiDB-lite"/>
    </source>
</evidence>
<sequence length="280" mass="29548">MESLLSEVKLRDELEAFKATAGVLATQKLRFPSAYVPPLEDRPKKATLVPVCDPPSITPADDAAPSTERIILTIKSLKPPLTFSLSAAPTATISSLKTQLSAADETAPPPEAQRWILKGKAMGDSKLLKEFTVQDGTVINLMVTKTGPSTPSTSSPSAADPADAPAPSNSAVPALTLSMPSSSSNPPQLSLKADLDSLPLTTSTSADNPSVTGSSEAFLASVSSPELWQDVRDVVEKRFPNGGEAQKAWEAMFSGCQQWISPNQKALIRERVDYSAMGGV</sequence>
<proteinExistence type="predicted"/>
<dbReference type="SUPFAM" id="SSF54236">
    <property type="entry name" value="Ubiquitin-like"/>
    <property type="match status" value="1"/>
</dbReference>
<evidence type="ECO:0000313" key="5">
    <source>
        <dbReference type="EMBL" id="CEQ39148.1"/>
    </source>
</evidence>
<dbReference type="Pfam" id="PF00240">
    <property type="entry name" value="ubiquitin"/>
    <property type="match status" value="1"/>
</dbReference>
<dbReference type="GO" id="GO:0071818">
    <property type="term" value="C:BAT3 complex"/>
    <property type="evidence" value="ECO:0007669"/>
    <property type="project" value="TreeGrafter"/>
</dbReference>
<dbReference type="GO" id="GO:0071816">
    <property type="term" value="P:tail-anchored membrane protein insertion into ER membrane"/>
    <property type="evidence" value="ECO:0007669"/>
    <property type="project" value="TreeGrafter"/>
</dbReference>
<name>A0A0D6EH99_SPOSA</name>
<dbReference type="CDD" id="cd17039">
    <property type="entry name" value="Ubl_ubiquitin_like"/>
    <property type="match status" value="1"/>
</dbReference>
<dbReference type="PROSITE" id="PS50053">
    <property type="entry name" value="UBIQUITIN_2"/>
    <property type="match status" value="1"/>
</dbReference>
<dbReference type="InterPro" id="IPR000626">
    <property type="entry name" value="Ubiquitin-like_dom"/>
</dbReference>
<feature type="domain" description="Ubiquitin-like" evidence="4">
    <location>
        <begin position="70"/>
        <end position="148"/>
    </location>
</feature>
<dbReference type="InterPro" id="IPR047154">
    <property type="entry name" value="UBL4A-like"/>
</dbReference>
<dbReference type="Proteomes" id="UP000243876">
    <property type="component" value="Unassembled WGS sequence"/>
</dbReference>
<dbReference type="Gene3D" id="3.10.20.90">
    <property type="entry name" value="Phosphatidylinositol 3-kinase Catalytic Subunit, Chain A, domain 1"/>
    <property type="match status" value="1"/>
</dbReference>
<comment type="subcellular location">
    <subcellularLocation>
        <location evidence="1">Cytoplasm</location>
        <location evidence="1">Cytosol</location>
    </subcellularLocation>
</comment>
<dbReference type="EMBL" id="CENE01000002">
    <property type="protein sequence ID" value="CEQ39148.1"/>
    <property type="molecule type" value="Genomic_DNA"/>
</dbReference>
<protein>
    <submittedName>
        <fullName evidence="5">SPOSA6832_00651-mRNA-1:cds</fullName>
    </submittedName>
</protein>
<dbReference type="SMART" id="SM00213">
    <property type="entry name" value="UBQ"/>
    <property type="match status" value="1"/>
</dbReference>
<dbReference type="PANTHER" id="PTHR46555">
    <property type="entry name" value="UBIQUITIN-LIKE PROTEIN 4A"/>
    <property type="match status" value="1"/>
</dbReference>
<dbReference type="PANTHER" id="PTHR46555:SF1">
    <property type="entry name" value="UBIQUITIN-LIKE PROTEIN 4A"/>
    <property type="match status" value="1"/>
</dbReference>
<organism evidence="5 6">
    <name type="scientific">Sporidiobolus salmonicolor</name>
    <name type="common">Yeast-like fungus</name>
    <name type="synonym">Sporobolomyces salmonicolor</name>
    <dbReference type="NCBI Taxonomy" id="5005"/>
    <lineage>
        <taxon>Eukaryota</taxon>
        <taxon>Fungi</taxon>
        <taxon>Dikarya</taxon>
        <taxon>Basidiomycota</taxon>
        <taxon>Pucciniomycotina</taxon>
        <taxon>Microbotryomycetes</taxon>
        <taxon>Sporidiobolales</taxon>
        <taxon>Sporidiobolaceae</taxon>
        <taxon>Sporobolomyces</taxon>
    </lineage>
</organism>
<evidence type="ECO:0000259" key="4">
    <source>
        <dbReference type="PROSITE" id="PS50053"/>
    </source>
</evidence>
<keyword evidence="6" id="KW-1185">Reference proteome</keyword>
<feature type="region of interest" description="Disordered" evidence="3">
    <location>
        <begin position="144"/>
        <end position="192"/>
    </location>
</feature>
<dbReference type="GO" id="GO:0051087">
    <property type="term" value="F:protein-folding chaperone binding"/>
    <property type="evidence" value="ECO:0007669"/>
    <property type="project" value="TreeGrafter"/>
</dbReference>
<dbReference type="AlphaFoldDB" id="A0A0D6EH99"/>
<accession>A0A0D6EH99</accession>
<dbReference type="GO" id="GO:0006620">
    <property type="term" value="P:post-translational protein targeting to endoplasmic reticulum membrane"/>
    <property type="evidence" value="ECO:0007669"/>
    <property type="project" value="InterPro"/>
</dbReference>
<dbReference type="InterPro" id="IPR029071">
    <property type="entry name" value="Ubiquitin-like_domsf"/>
</dbReference>